<dbReference type="PANTHER" id="PTHR41282">
    <property type="entry name" value="CONSERVED TRANSMEMBRANE PROTEIN-RELATED"/>
    <property type="match status" value="1"/>
</dbReference>
<keyword evidence="2" id="KW-0812">Transmembrane</keyword>
<dbReference type="Pfam" id="PF12811">
    <property type="entry name" value="BaxI_1"/>
    <property type="match status" value="1"/>
</dbReference>
<comment type="caution">
    <text evidence="3">The sequence shown here is derived from an EMBL/GenBank/DDBJ whole genome shotgun (WGS) entry which is preliminary data.</text>
</comment>
<feature type="transmembrane region" description="Helical" evidence="2">
    <location>
        <begin position="243"/>
        <end position="264"/>
    </location>
</feature>
<feature type="region of interest" description="Disordered" evidence="1">
    <location>
        <begin position="1"/>
        <end position="30"/>
    </location>
</feature>
<accession>H0QHB4</accession>
<evidence type="ECO:0000256" key="1">
    <source>
        <dbReference type="SAM" id="MobiDB-lite"/>
    </source>
</evidence>
<keyword evidence="2" id="KW-0472">Membrane</keyword>
<name>H0QHB4_ARTG1</name>
<dbReference type="InterPro" id="IPR010539">
    <property type="entry name" value="BaxI_1-like"/>
</dbReference>
<sequence length="311" mass="32869">MALGGNPIFNGKNFRGATQAPPVPQAYGHNNFGQNQFGQPAYGQGRAPGQVMDAQSGWMSQQQNMSNDQLQQMYHRPAAGPSETGRMTFDDVIVKTAICLAAVAAGAAVTLVVALPLASLLMIVGALGGFVLALVNTFKKQPSPALILAYAALEGLFLGGLTRILDGMYPGVGLQAVIGTLSVFAVTLVLFKSGKVRATPKAMRFFMIATIGYAVFALINMVMMWTGAVDSPFGLRTSMEIAGIPLGVFIGLLAIGLAAFSLIMDFTSIEAGVRSGAPERFSWTAAFGLTVTLVWLYVEIIRLLAILRGDD</sequence>
<feature type="transmembrane region" description="Helical" evidence="2">
    <location>
        <begin position="285"/>
        <end position="307"/>
    </location>
</feature>
<keyword evidence="2" id="KW-1133">Transmembrane helix</keyword>
<evidence type="ECO:0000313" key="3">
    <source>
        <dbReference type="EMBL" id="GAB12215.1"/>
    </source>
</evidence>
<evidence type="ECO:0000256" key="2">
    <source>
        <dbReference type="SAM" id="Phobius"/>
    </source>
</evidence>
<dbReference type="Proteomes" id="UP000003828">
    <property type="component" value="Unassembled WGS sequence"/>
</dbReference>
<proteinExistence type="predicted"/>
<dbReference type="EMBL" id="BAEG01000010">
    <property type="protein sequence ID" value="GAB12215.1"/>
    <property type="molecule type" value="Genomic_DNA"/>
</dbReference>
<keyword evidence="4" id="KW-1185">Reference proteome</keyword>
<dbReference type="PANTHER" id="PTHR41282:SF1">
    <property type="entry name" value="CONSERVED TRANSMEMBRANE PROTEIN-RELATED"/>
    <property type="match status" value="1"/>
</dbReference>
<evidence type="ECO:0008006" key="5">
    <source>
        <dbReference type="Google" id="ProtNLM"/>
    </source>
</evidence>
<feature type="transmembrane region" description="Helical" evidence="2">
    <location>
        <begin position="120"/>
        <end position="138"/>
    </location>
</feature>
<dbReference type="AlphaFoldDB" id="H0QHB4"/>
<dbReference type="OrthoDB" id="116480at2"/>
<feature type="transmembrane region" description="Helical" evidence="2">
    <location>
        <begin position="145"/>
        <end position="165"/>
    </location>
</feature>
<dbReference type="STRING" id="1077972.ARGLB_010_00510"/>
<feature type="transmembrane region" description="Helical" evidence="2">
    <location>
        <begin position="203"/>
        <end position="223"/>
    </location>
</feature>
<reference evidence="3 4" key="1">
    <citation type="submission" date="2011-12" db="EMBL/GenBank/DDBJ databases">
        <title>Whole genome shotgun sequence of Arthrobacter globiformis NBRC 12137.</title>
        <authorList>
            <person name="Miyazawa S."/>
            <person name="Hosoyama A."/>
            <person name="Tsuchikane K."/>
            <person name="Katsumata H."/>
            <person name="Yamazaki S."/>
            <person name="Fujita N."/>
        </authorList>
    </citation>
    <scope>NUCLEOTIDE SEQUENCE [LARGE SCALE GENOMIC DNA]</scope>
    <source>
        <strain evidence="3 4">NBRC 12137</strain>
    </source>
</reference>
<feature type="transmembrane region" description="Helical" evidence="2">
    <location>
        <begin position="92"/>
        <end position="114"/>
    </location>
</feature>
<dbReference type="eggNOG" id="COG4760">
    <property type="taxonomic scope" value="Bacteria"/>
</dbReference>
<organism evidence="3 4">
    <name type="scientific">Arthrobacter globiformis (strain ATCC 8010 / DSM 20124 / JCM 1332 / NBRC 12137 / NCIMB 8907 / NRRL B-2979 / 168)</name>
    <dbReference type="NCBI Taxonomy" id="1077972"/>
    <lineage>
        <taxon>Bacteria</taxon>
        <taxon>Bacillati</taxon>
        <taxon>Actinomycetota</taxon>
        <taxon>Actinomycetes</taxon>
        <taxon>Micrococcales</taxon>
        <taxon>Micrococcaceae</taxon>
        <taxon>Arthrobacter</taxon>
    </lineage>
</organism>
<protein>
    <recommendedName>
        <fullName evidence="5">Bax inhibitor-1/YccA family protein</fullName>
    </recommendedName>
</protein>
<feature type="transmembrane region" description="Helical" evidence="2">
    <location>
        <begin position="171"/>
        <end position="191"/>
    </location>
</feature>
<dbReference type="RefSeq" id="WP_003798042.1">
    <property type="nucleotide sequence ID" value="NZ_BAEG01000010.1"/>
</dbReference>
<dbReference type="PIRSF" id="PIRSF009160">
    <property type="entry name" value="UCP009160"/>
    <property type="match status" value="1"/>
</dbReference>
<gene>
    <name evidence="3" type="ORF">ARGLB_010_00510</name>
</gene>
<evidence type="ECO:0000313" key="4">
    <source>
        <dbReference type="Proteomes" id="UP000003828"/>
    </source>
</evidence>